<feature type="transmembrane region" description="Helical" evidence="1">
    <location>
        <begin position="6"/>
        <end position="22"/>
    </location>
</feature>
<reference evidence="2" key="1">
    <citation type="submission" date="2014-07" db="EMBL/GenBank/DDBJ databases">
        <authorList>
            <person name="Martin A.A"/>
            <person name="De Silva N."/>
        </authorList>
    </citation>
    <scope>NUCLEOTIDE SEQUENCE</scope>
</reference>
<dbReference type="WBParaSite" id="SVE_0580300.1">
    <property type="protein sequence ID" value="SVE_0580300.1"/>
    <property type="gene ID" value="SVE_0580300"/>
</dbReference>
<dbReference type="AlphaFoldDB" id="A0A0K0FAE9"/>
<protein>
    <submittedName>
        <fullName evidence="3">7TM GPCR serpentine receptor class x (Srx) domain-containing protein</fullName>
    </submittedName>
</protein>
<keyword evidence="2" id="KW-1185">Reference proteome</keyword>
<feature type="transmembrane region" description="Helical" evidence="1">
    <location>
        <begin position="42"/>
        <end position="61"/>
    </location>
</feature>
<organism evidence="2 3">
    <name type="scientific">Strongyloides venezuelensis</name>
    <name type="common">Threadworm</name>
    <dbReference type="NCBI Taxonomy" id="75913"/>
    <lineage>
        <taxon>Eukaryota</taxon>
        <taxon>Metazoa</taxon>
        <taxon>Ecdysozoa</taxon>
        <taxon>Nematoda</taxon>
        <taxon>Chromadorea</taxon>
        <taxon>Rhabditida</taxon>
        <taxon>Tylenchina</taxon>
        <taxon>Panagrolaimomorpha</taxon>
        <taxon>Strongyloidoidea</taxon>
        <taxon>Strongyloididae</taxon>
        <taxon>Strongyloides</taxon>
    </lineage>
</organism>
<evidence type="ECO:0000313" key="2">
    <source>
        <dbReference type="Proteomes" id="UP000035680"/>
    </source>
</evidence>
<name>A0A0K0FAE9_STRVS</name>
<evidence type="ECO:0000256" key="1">
    <source>
        <dbReference type="SAM" id="Phobius"/>
    </source>
</evidence>
<keyword evidence="1" id="KW-1133">Transmembrane helix</keyword>
<proteinExistence type="predicted"/>
<keyword evidence="1" id="KW-0812">Transmembrane</keyword>
<reference evidence="3" key="2">
    <citation type="submission" date="2015-08" db="UniProtKB">
        <authorList>
            <consortium name="WormBaseParasite"/>
        </authorList>
    </citation>
    <scope>IDENTIFICATION</scope>
</reference>
<keyword evidence="1" id="KW-0472">Membrane</keyword>
<accession>A0A0K0FAE9</accession>
<dbReference type="Proteomes" id="UP000035680">
    <property type="component" value="Unassembled WGS sequence"/>
</dbReference>
<evidence type="ECO:0000313" key="3">
    <source>
        <dbReference type="WBParaSite" id="SVE_0580300.1"/>
    </source>
</evidence>
<sequence>MDIGPQLASSIISFILNNIIVINKKHKRNKSTNRMNQKSSDLLLTINLLFHTVCPFILLVYSNSLLIIPMLDNSVIISPITLEINI</sequence>